<feature type="chain" id="PRO_5043388209" evidence="1">
    <location>
        <begin position="19"/>
        <end position="138"/>
    </location>
</feature>
<organism evidence="2 3">
    <name type="scientific">Peredibacter starrii</name>
    <dbReference type="NCBI Taxonomy" id="28202"/>
    <lineage>
        <taxon>Bacteria</taxon>
        <taxon>Pseudomonadati</taxon>
        <taxon>Bdellovibrionota</taxon>
        <taxon>Bacteriovoracia</taxon>
        <taxon>Bacteriovoracales</taxon>
        <taxon>Bacteriovoracaceae</taxon>
        <taxon>Peredibacter</taxon>
    </lineage>
</organism>
<dbReference type="RefSeq" id="WP_321396845.1">
    <property type="nucleotide sequence ID" value="NZ_CP139487.1"/>
</dbReference>
<evidence type="ECO:0000313" key="3">
    <source>
        <dbReference type="Proteomes" id="UP001324634"/>
    </source>
</evidence>
<dbReference type="AlphaFoldDB" id="A0AAX4HQZ6"/>
<keyword evidence="1" id="KW-0732">Signal</keyword>
<keyword evidence="3" id="KW-1185">Reference proteome</keyword>
<evidence type="ECO:0000313" key="2">
    <source>
        <dbReference type="EMBL" id="WPU65755.1"/>
    </source>
</evidence>
<dbReference type="PROSITE" id="PS51257">
    <property type="entry name" value="PROKAR_LIPOPROTEIN"/>
    <property type="match status" value="1"/>
</dbReference>
<dbReference type="Proteomes" id="UP001324634">
    <property type="component" value="Chromosome"/>
</dbReference>
<gene>
    <name evidence="2" type="ORF">SOO65_03250</name>
</gene>
<feature type="signal peptide" evidence="1">
    <location>
        <begin position="1"/>
        <end position="18"/>
    </location>
</feature>
<reference evidence="2 3" key="1">
    <citation type="submission" date="2023-11" db="EMBL/GenBank/DDBJ databases">
        <title>Peredibacter starrii A3.12.</title>
        <authorList>
            <person name="Mitchell R.J."/>
        </authorList>
    </citation>
    <scope>NUCLEOTIDE SEQUENCE [LARGE SCALE GENOMIC DNA]</scope>
    <source>
        <strain evidence="2 3">A3.12</strain>
    </source>
</reference>
<evidence type="ECO:0000256" key="1">
    <source>
        <dbReference type="SAM" id="SignalP"/>
    </source>
</evidence>
<name>A0AAX4HQZ6_9BACT</name>
<dbReference type="EMBL" id="CP139487">
    <property type="protein sequence ID" value="WPU65755.1"/>
    <property type="molecule type" value="Genomic_DNA"/>
</dbReference>
<accession>A0AAX4HQZ6</accession>
<dbReference type="KEGG" id="psti:SOO65_03250"/>
<protein>
    <submittedName>
        <fullName evidence="2">Uncharacterized protein</fullName>
    </submittedName>
</protein>
<sequence length="138" mass="15617">MKLISILFLTLFSMQVFAIGCDCEVRVYSPTTGSYQMRPNNFRTYQLEEYSTYSKKNQRECKEACLKKFEEDMPASRLNALLLTYAQSLIQEGQLGYNCTGLTTLKFPVRVKASLGNLGLGNVADLVQVVSHEEACFF</sequence>
<proteinExistence type="predicted"/>